<keyword evidence="3" id="KW-0808">Transferase</keyword>
<evidence type="ECO:0000256" key="2">
    <source>
        <dbReference type="ARBA" id="ARBA00022443"/>
    </source>
</evidence>
<keyword evidence="6 8" id="KW-0067">ATP-binding</keyword>
<dbReference type="InterPro" id="IPR011009">
    <property type="entry name" value="Kinase-like_dom_sf"/>
</dbReference>
<evidence type="ECO:0000256" key="6">
    <source>
        <dbReference type="ARBA" id="ARBA00022840"/>
    </source>
</evidence>
<accession>A0A4C1SEE7</accession>
<feature type="compositionally biased region" description="Low complexity" evidence="9">
    <location>
        <begin position="126"/>
        <end position="152"/>
    </location>
</feature>
<dbReference type="InterPro" id="IPR000719">
    <property type="entry name" value="Prot_kinase_dom"/>
</dbReference>
<proteinExistence type="predicted"/>
<keyword evidence="2" id="KW-0728">SH3 domain</keyword>
<keyword evidence="5 11" id="KW-0418">Kinase</keyword>
<dbReference type="GO" id="GO:0005524">
    <property type="term" value="F:ATP binding"/>
    <property type="evidence" value="ECO:0007669"/>
    <property type="project" value="UniProtKB-UniRule"/>
</dbReference>
<evidence type="ECO:0000256" key="4">
    <source>
        <dbReference type="ARBA" id="ARBA00022741"/>
    </source>
</evidence>
<dbReference type="SUPFAM" id="SSF56112">
    <property type="entry name" value="Protein kinase-like (PK-like)"/>
    <property type="match status" value="1"/>
</dbReference>
<feature type="region of interest" description="Disordered" evidence="9">
    <location>
        <begin position="126"/>
        <end position="158"/>
    </location>
</feature>
<reference evidence="11 12" key="1">
    <citation type="journal article" date="2019" name="Commun. Biol.">
        <title>The bagworm genome reveals a unique fibroin gene that provides high tensile strength.</title>
        <authorList>
            <person name="Kono N."/>
            <person name="Nakamura H."/>
            <person name="Ohtoshi R."/>
            <person name="Tomita M."/>
            <person name="Numata K."/>
            <person name="Arakawa K."/>
        </authorList>
    </citation>
    <scope>NUCLEOTIDE SEQUENCE [LARGE SCALE GENOMIC DNA]</scope>
</reference>
<dbReference type="GO" id="GO:0002009">
    <property type="term" value="P:morphogenesis of an epithelium"/>
    <property type="evidence" value="ECO:0007669"/>
    <property type="project" value="UniProtKB-ARBA"/>
</dbReference>
<evidence type="ECO:0000313" key="11">
    <source>
        <dbReference type="EMBL" id="GBO99537.1"/>
    </source>
</evidence>
<dbReference type="Proteomes" id="UP000299102">
    <property type="component" value="Unassembled WGS sequence"/>
</dbReference>
<dbReference type="Pfam" id="PF07714">
    <property type="entry name" value="PK_Tyr_Ser-Thr"/>
    <property type="match status" value="1"/>
</dbReference>
<sequence length="254" mass="27901">MQIESAQIGPTQLETATTQIEFLQFLKGTQIETTQIGTTQVGALVYSIATSSLMQRDELKITNASQFKYATDEDLKSIGMSRPEIRRLRKFYEKYFPHGYLSKIKRLLHAPTSMVKKDEMTGSITNTTAASSSSSLSGTTTGTAAKTSSSPGKAPNNKHIIPADAISVNKQLGTGEFGIVQQGVWTNGSERIQVAIKCLCRERMQSNPMEFLKEAAIMHSIEHENIVRLYGVVLATDSLMLVTELAHLRSLLSV</sequence>
<evidence type="ECO:0000256" key="8">
    <source>
        <dbReference type="PROSITE-ProRule" id="PRU10141"/>
    </source>
</evidence>
<protein>
    <recommendedName>
        <fullName evidence="1">non-specific protein-tyrosine kinase</fullName>
        <ecNumber evidence="1">2.7.10.2</ecNumber>
    </recommendedName>
</protein>
<dbReference type="InterPro" id="IPR050198">
    <property type="entry name" value="Non-receptor_tyrosine_kinases"/>
</dbReference>
<feature type="binding site" evidence="8">
    <location>
        <position position="197"/>
    </location>
    <ligand>
        <name>ATP</name>
        <dbReference type="ChEBI" id="CHEBI:30616"/>
    </ligand>
</feature>
<comment type="caution">
    <text evidence="11">The sequence shown here is derived from an EMBL/GenBank/DDBJ whole genome shotgun (WGS) entry which is preliminary data.</text>
</comment>
<dbReference type="PROSITE" id="PS00107">
    <property type="entry name" value="PROTEIN_KINASE_ATP"/>
    <property type="match status" value="1"/>
</dbReference>
<dbReference type="InterPro" id="IPR001245">
    <property type="entry name" value="Ser-Thr/Tyr_kinase_cat_dom"/>
</dbReference>
<dbReference type="Gene3D" id="3.30.200.20">
    <property type="entry name" value="Phosphorylase Kinase, domain 1"/>
    <property type="match status" value="1"/>
</dbReference>
<dbReference type="STRING" id="151549.A0A4C1SEE7"/>
<dbReference type="Pfam" id="PF22931">
    <property type="entry name" value="SAM_TNK"/>
    <property type="match status" value="1"/>
</dbReference>
<dbReference type="PANTHER" id="PTHR24418">
    <property type="entry name" value="TYROSINE-PROTEIN KINASE"/>
    <property type="match status" value="1"/>
</dbReference>
<evidence type="ECO:0000256" key="7">
    <source>
        <dbReference type="ARBA" id="ARBA00023137"/>
    </source>
</evidence>
<evidence type="ECO:0000256" key="3">
    <source>
        <dbReference type="ARBA" id="ARBA00022679"/>
    </source>
</evidence>
<gene>
    <name evidence="11" type="primary">PR2</name>
    <name evidence="11" type="ORF">EVAR_73313_1</name>
</gene>
<evidence type="ECO:0000256" key="9">
    <source>
        <dbReference type="SAM" id="MobiDB-lite"/>
    </source>
</evidence>
<keyword evidence="7" id="KW-0829">Tyrosine-protein kinase</keyword>
<feature type="domain" description="Protein kinase" evidence="10">
    <location>
        <begin position="166"/>
        <end position="254"/>
    </location>
</feature>
<evidence type="ECO:0000256" key="1">
    <source>
        <dbReference type="ARBA" id="ARBA00011903"/>
    </source>
</evidence>
<dbReference type="OrthoDB" id="4062651at2759"/>
<dbReference type="EMBL" id="BGZK01003284">
    <property type="protein sequence ID" value="GBO99537.1"/>
    <property type="molecule type" value="Genomic_DNA"/>
</dbReference>
<keyword evidence="4 8" id="KW-0547">Nucleotide-binding</keyword>
<dbReference type="AlphaFoldDB" id="A0A4C1SEE7"/>
<organism evidence="11 12">
    <name type="scientific">Eumeta variegata</name>
    <name type="common">Bagworm moth</name>
    <name type="synonym">Eumeta japonica</name>
    <dbReference type="NCBI Taxonomy" id="151549"/>
    <lineage>
        <taxon>Eukaryota</taxon>
        <taxon>Metazoa</taxon>
        <taxon>Ecdysozoa</taxon>
        <taxon>Arthropoda</taxon>
        <taxon>Hexapoda</taxon>
        <taxon>Insecta</taxon>
        <taxon>Pterygota</taxon>
        <taxon>Neoptera</taxon>
        <taxon>Endopterygota</taxon>
        <taxon>Lepidoptera</taxon>
        <taxon>Glossata</taxon>
        <taxon>Ditrysia</taxon>
        <taxon>Tineoidea</taxon>
        <taxon>Psychidae</taxon>
        <taxon>Oiketicinae</taxon>
        <taxon>Eumeta</taxon>
    </lineage>
</organism>
<dbReference type="PROSITE" id="PS50011">
    <property type="entry name" value="PROTEIN_KINASE_DOM"/>
    <property type="match status" value="1"/>
</dbReference>
<evidence type="ECO:0000259" key="10">
    <source>
        <dbReference type="PROSITE" id="PS50011"/>
    </source>
</evidence>
<name>A0A4C1SEE7_EUMVA</name>
<evidence type="ECO:0000256" key="5">
    <source>
        <dbReference type="ARBA" id="ARBA00022777"/>
    </source>
</evidence>
<dbReference type="InterPro" id="IPR017441">
    <property type="entry name" value="Protein_kinase_ATP_BS"/>
</dbReference>
<dbReference type="GO" id="GO:0004715">
    <property type="term" value="F:non-membrane spanning protein tyrosine kinase activity"/>
    <property type="evidence" value="ECO:0007669"/>
    <property type="project" value="UniProtKB-EC"/>
</dbReference>
<dbReference type="EC" id="2.7.10.2" evidence="1"/>
<keyword evidence="12" id="KW-1185">Reference proteome</keyword>
<dbReference type="InterPro" id="IPR055175">
    <property type="entry name" value="ACK/TNK-like_SAM"/>
</dbReference>
<evidence type="ECO:0000313" key="12">
    <source>
        <dbReference type="Proteomes" id="UP000299102"/>
    </source>
</evidence>